<dbReference type="Gene3D" id="3.40.630.20">
    <property type="entry name" value="Peptidase C15, pyroglutamyl peptidase I-like"/>
    <property type="match status" value="1"/>
</dbReference>
<dbReference type="GO" id="GO:0006508">
    <property type="term" value="P:proteolysis"/>
    <property type="evidence" value="ECO:0007669"/>
    <property type="project" value="UniProtKB-KW"/>
</dbReference>
<dbReference type="InterPro" id="IPR016125">
    <property type="entry name" value="Peptidase_C15-like"/>
</dbReference>
<dbReference type="PANTHER" id="PTHR23402:SF1">
    <property type="entry name" value="PYROGLUTAMYL-PEPTIDASE I"/>
    <property type="match status" value="1"/>
</dbReference>
<protein>
    <recommendedName>
        <fullName evidence="7">Peptidase C15, pyroglutamyl peptidase I-like protein</fullName>
    </recommendedName>
</protein>
<evidence type="ECO:0000313" key="6">
    <source>
        <dbReference type="Proteomes" id="UP001153365"/>
    </source>
</evidence>
<keyword evidence="4" id="KW-0788">Thiol protease</keyword>
<reference evidence="5" key="1">
    <citation type="submission" date="2022-06" db="EMBL/GenBank/DDBJ databases">
        <authorList>
            <consortium name="SYNGENTA / RWTH Aachen University"/>
        </authorList>
    </citation>
    <scope>NUCLEOTIDE SEQUENCE</scope>
</reference>
<name>A0AAV0BMS4_PHAPC</name>
<dbReference type="AlphaFoldDB" id="A0AAV0BMS4"/>
<comment type="caution">
    <text evidence="5">The sequence shown here is derived from an EMBL/GenBank/DDBJ whole genome shotgun (WGS) entry which is preliminary data.</text>
</comment>
<sequence length="287" mass="32702">MASDEIEAGLDDDREIRSSDKRLTTEAMAGKTLYRVFLTGYGPFRDHSINSSFEIIKDLSNRRIRLNQGDLNDEELVEIEFKVYSDPIKVSYSTVRSLIPRIYLSNRQDSQEKRALIESLNGSEIKDQPSKYDLIIHLGLDNKLSKHSYSIENLAHRDGYKLADADGKFGNCIDSNDSNDWEDWSGSPELLKTSVDVDLIVQILKSKVPDANIRSSTDAGRYLCEYIYYASLCHHYSLKNSNSSRTKDFLPVLFLHVPSSIEDHQIEFGRKVLVETVKAVVNSHFIK</sequence>
<evidence type="ECO:0008006" key="7">
    <source>
        <dbReference type="Google" id="ProtNLM"/>
    </source>
</evidence>
<organism evidence="5 6">
    <name type="scientific">Phakopsora pachyrhizi</name>
    <name type="common">Asian soybean rust disease fungus</name>
    <dbReference type="NCBI Taxonomy" id="170000"/>
    <lineage>
        <taxon>Eukaryota</taxon>
        <taxon>Fungi</taxon>
        <taxon>Dikarya</taxon>
        <taxon>Basidiomycota</taxon>
        <taxon>Pucciniomycotina</taxon>
        <taxon>Pucciniomycetes</taxon>
        <taxon>Pucciniales</taxon>
        <taxon>Phakopsoraceae</taxon>
        <taxon>Phakopsora</taxon>
    </lineage>
</organism>
<evidence type="ECO:0000256" key="2">
    <source>
        <dbReference type="ARBA" id="ARBA00022670"/>
    </source>
</evidence>
<keyword evidence="3" id="KW-0378">Hydrolase</keyword>
<gene>
    <name evidence="5" type="ORF">PPACK8108_LOCUS23536</name>
</gene>
<dbReference type="Proteomes" id="UP001153365">
    <property type="component" value="Unassembled WGS sequence"/>
</dbReference>
<dbReference type="GO" id="GO:0008234">
    <property type="term" value="F:cysteine-type peptidase activity"/>
    <property type="evidence" value="ECO:0007669"/>
    <property type="project" value="UniProtKB-KW"/>
</dbReference>
<keyword evidence="6" id="KW-1185">Reference proteome</keyword>
<evidence type="ECO:0000256" key="3">
    <source>
        <dbReference type="ARBA" id="ARBA00022801"/>
    </source>
</evidence>
<accession>A0AAV0BMS4</accession>
<proteinExistence type="inferred from homology"/>
<dbReference type="SUPFAM" id="SSF53182">
    <property type="entry name" value="Pyrrolidone carboxyl peptidase (pyroglutamate aminopeptidase)"/>
    <property type="match status" value="1"/>
</dbReference>
<dbReference type="EMBL" id="CALTRL010005990">
    <property type="protein sequence ID" value="CAH7688567.1"/>
    <property type="molecule type" value="Genomic_DNA"/>
</dbReference>
<evidence type="ECO:0000313" key="5">
    <source>
        <dbReference type="EMBL" id="CAH7688567.1"/>
    </source>
</evidence>
<evidence type="ECO:0000256" key="4">
    <source>
        <dbReference type="ARBA" id="ARBA00022807"/>
    </source>
</evidence>
<dbReference type="InterPro" id="IPR036440">
    <property type="entry name" value="Peptidase_C15-like_sf"/>
</dbReference>
<comment type="similarity">
    <text evidence="1">Belongs to the peptidase C15 family.</text>
</comment>
<dbReference type="PANTHER" id="PTHR23402">
    <property type="entry name" value="PROTEASE FAMILY C15 PYROGLUTAMYL-PEPTIDASE I-RELATED"/>
    <property type="match status" value="1"/>
</dbReference>
<evidence type="ECO:0000256" key="1">
    <source>
        <dbReference type="ARBA" id="ARBA00006641"/>
    </source>
</evidence>
<keyword evidence="2" id="KW-0645">Protease</keyword>